<reference evidence="3 4" key="1">
    <citation type="submission" date="2023-07" db="EMBL/GenBank/DDBJ databases">
        <title>Protaetiibacter sp. nov WY-16 isolated from soil.</title>
        <authorList>
            <person name="Liu B."/>
            <person name="Wan Y."/>
        </authorList>
    </citation>
    <scope>NUCLEOTIDE SEQUENCE [LARGE SCALE GENOMIC DNA]</scope>
    <source>
        <strain evidence="3 4">WY-16</strain>
    </source>
</reference>
<feature type="transmembrane region" description="Helical" evidence="2">
    <location>
        <begin position="6"/>
        <end position="30"/>
    </location>
</feature>
<dbReference type="EMBL" id="JAUQUB010000005">
    <property type="protein sequence ID" value="MDO7883480.1"/>
    <property type="molecule type" value="Genomic_DNA"/>
</dbReference>
<name>A0ABT9BVQ8_9MICO</name>
<keyword evidence="2" id="KW-0812">Transmembrane</keyword>
<comment type="caution">
    <text evidence="3">The sequence shown here is derived from an EMBL/GenBank/DDBJ whole genome shotgun (WGS) entry which is preliminary data.</text>
</comment>
<organism evidence="3 4">
    <name type="scientific">Antiquaquibacter soli</name>
    <dbReference type="NCBI Taxonomy" id="3064523"/>
    <lineage>
        <taxon>Bacteria</taxon>
        <taxon>Bacillati</taxon>
        <taxon>Actinomycetota</taxon>
        <taxon>Actinomycetes</taxon>
        <taxon>Micrococcales</taxon>
        <taxon>Microbacteriaceae</taxon>
        <taxon>Antiquaquibacter</taxon>
    </lineage>
</organism>
<accession>A0ABT9BVQ8</accession>
<sequence length="418" mass="44237">MDLLGGAALALGTVVVVVVGGGIVALVVVARRVRSGAIPRFGGTGIHELTRRAGTLLVRLDDRLRDADSELGYAIAQFGADAAKPWADALSGARAKVAEAYRLRHALDDAEPDSDRRQREWTLQIIALCEQAERQLDEQDDAFTRLRGREVSAEGTLRELRSRIEDARARAAASRELLSDAAARFAPAALAAVADHPAQADRLLDDAAVRADAAAAGIAPSGVSSVSGILAEAEQIVHRAGDLLESVERTVRDLEAASAALATRRRELAEDATQARAEVESAPDPDSGAAILDALRELEAITPLSPADPVRELDRLDEAASRLDLALAGSRNQKQRFAHALAAYEGTLVSARSQIAVVRDLVAGGRAGVSARTRLAEAERQLAIAEAETDPVEKLDAVRRAVTHARDADALARYDLGG</sequence>
<evidence type="ECO:0000313" key="3">
    <source>
        <dbReference type="EMBL" id="MDO7883480.1"/>
    </source>
</evidence>
<feature type="coiled-coil region" evidence="1">
    <location>
        <begin position="129"/>
        <end position="177"/>
    </location>
</feature>
<feature type="coiled-coil region" evidence="1">
    <location>
        <begin position="230"/>
        <end position="271"/>
    </location>
</feature>
<evidence type="ECO:0000313" key="4">
    <source>
        <dbReference type="Proteomes" id="UP001241072"/>
    </source>
</evidence>
<protein>
    <recommendedName>
        <fullName evidence="5">Septation ring formation regulator EzrA</fullName>
    </recommendedName>
</protein>
<keyword evidence="1" id="KW-0175">Coiled coil</keyword>
<evidence type="ECO:0008006" key="5">
    <source>
        <dbReference type="Google" id="ProtNLM"/>
    </source>
</evidence>
<evidence type="ECO:0000256" key="1">
    <source>
        <dbReference type="SAM" id="Coils"/>
    </source>
</evidence>
<dbReference type="Proteomes" id="UP001241072">
    <property type="component" value="Unassembled WGS sequence"/>
</dbReference>
<keyword evidence="2" id="KW-1133">Transmembrane helix</keyword>
<gene>
    <name evidence="3" type="ORF">Q5716_14700</name>
</gene>
<keyword evidence="2" id="KW-0472">Membrane</keyword>
<evidence type="ECO:0000256" key="2">
    <source>
        <dbReference type="SAM" id="Phobius"/>
    </source>
</evidence>
<keyword evidence="4" id="KW-1185">Reference proteome</keyword>
<proteinExistence type="predicted"/>
<dbReference type="RefSeq" id="WP_305003906.1">
    <property type="nucleotide sequence ID" value="NZ_JAUQUB010000005.1"/>
</dbReference>